<feature type="compositionally biased region" description="Basic and acidic residues" evidence="1">
    <location>
        <begin position="660"/>
        <end position="670"/>
    </location>
</feature>
<feature type="region of interest" description="Disordered" evidence="1">
    <location>
        <begin position="651"/>
        <end position="679"/>
    </location>
</feature>
<organism evidence="2 3">
    <name type="scientific">Rhodocollybia butyracea</name>
    <dbReference type="NCBI Taxonomy" id="206335"/>
    <lineage>
        <taxon>Eukaryota</taxon>
        <taxon>Fungi</taxon>
        <taxon>Dikarya</taxon>
        <taxon>Basidiomycota</taxon>
        <taxon>Agaricomycotina</taxon>
        <taxon>Agaricomycetes</taxon>
        <taxon>Agaricomycetidae</taxon>
        <taxon>Agaricales</taxon>
        <taxon>Marasmiineae</taxon>
        <taxon>Omphalotaceae</taxon>
        <taxon>Rhodocollybia</taxon>
    </lineage>
</organism>
<protein>
    <submittedName>
        <fullName evidence="2">Uncharacterized protein</fullName>
    </submittedName>
</protein>
<gene>
    <name evidence="2" type="ORF">BDP27DRAFT_1345084</name>
</gene>
<name>A0A9P5P6S8_9AGAR</name>
<accession>A0A9P5P6S8</accession>
<dbReference type="OrthoDB" id="5396786at2759"/>
<reference evidence="2" key="1">
    <citation type="submission" date="2020-11" db="EMBL/GenBank/DDBJ databases">
        <authorList>
            <consortium name="DOE Joint Genome Institute"/>
            <person name="Ahrendt S."/>
            <person name="Riley R."/>
            <person name="Andreopoulos W."/>
            <person name="Labutti K."/>
            <person name="Pangilinan J."/>
            <person name="Ruiz-Duenas F.J."/>
            <person name="Barrasa J.M."/>
            <person name="Sanchez-Garcia M."/>
            <person name="Camarero S."/>
            <person name="Miyauchi S."/>
            <person name="Serrano A."/>
            <person name="Linde D."/>
            <person name="Babiker R."/>
            <person name="Drula E."/>
            <person name="Ayuso-Fernandez I."/>
            <person name="Pacheco R."/>
            <person name="Padilla G."/>
            <person name="Ferreira P."/>
            <person name="Barriuso J."/>
            <person name="Kellner H."/>
            <person name="Castanera R."/>
            <person name="Alfaro M."/>
            <person name="Ramirez L."/>
            <person name="Pisabarro A.G."/>
            <person name="Kuo A."/>
            <person name="Tritt A."/>
            <person name="Lipzen A."/>
            <person name="He G."/>
            <person name="Yan M."/>
            <person name="Ng V."/>
            <person name="Cullen D."/>
            <person name="Martin F."/>
            <person name="Rosso M.-N."/>
            <person name="Henrissat B."/>
            <person name="Hibbett D."/>
            <person name="Martinez A.T."/>
            <person name="Grigoriev I.V."/>
        </authorList>
    </citation>
    <scope>NUCLEOTIDE SEQUENCE</scope>
    <source>
        <strain evidence="2">AH 40177</strain>
    </source>
</reference>
<keyword evidence="3" id="KW-1185">Reference proteome</keyword>
<proteinExistence type="predicted"/>
<dbReference type="EMBL" id="JADNRY010000438">
    <property type="protein sequence ID" value="KAF9056712.1"/>
    <property type="molecule type" value="Genomic_DNA"/>
</dbReference>
<evidence type="ECO:0000256" key="1">
    <source>
        <dbReference type="SAM" id="MobiDB-lite"/>
    </source>
</evidence>
<evidence type="ECO:0000313" key="3">
    <source>
        <dbReference type="Proteomes" id="UP000772434"/>
    </source>
</evidence>
<dbReference type="AlphaFoldDB" id="A0A9P5P6S8"/>
<comment type="caution">
    <text evidence="2">The sequence shown here is derived from an EMBL/GenBank/DDBJ whole genome shotgun (WGS) entry which is preliminary data.</text>
</comment>
<evidence type="ECO:0000313" key="2">
    <source>
        <dbReference type="EMBL" id="KAF9056712.1"/>
    </source>
</evidence>
<sequence>MSTHGEIEALLTQSYNNSSPNLVLTTLITSAIYDVNGDIKPKYDLEQIIAILQRLEVEAKLDQSNLKSDLGGDSNINKLSLSELLDPLSLLPILVPGTSATDAVPQLLDMISTHCSAKEVIVAAEESLERVRRDIEHIEERSDDEGEGNDKINAIAPPGVQLVRIVRLFQVISLVPTRRKPPSEMIKSFIPELEAILAILADKISLIQAPHNLIQEFSALAQRMLDWVEEKYAKHATEGLNTEEEVRKSQTLILSLLTTLVSSLPPLASLTKRAFKLSFPRQGMRENLNERWEVDSEDLRCVTAAYIRAGGSLSPSVDSSLSPIPNQANQAKAIFVLSAHAIVDAYYPPSTSSSIVHISQSEKPLTFSLTFHSPLIISSIQTNAFLDETLAVLLLCLSSSLPPLPSHQNQVLIKVPLYDSTSSLEPLLLPLCELLPPLASHHPDPFIRHCTYRLLGLVVERLEKLDMMAGARVLRDLVGPLPDGAPQSQMRIAAVGLVKDSVLRALSESQSKGKGFKNTSILASPRFLQMFAPVLFVAEPPDFFDSFESELSLPTVTALESSSITMAFGDGKKLENLRKKLESDKVNTELARLTECVSLYYVLLARDRGNLTGIHDRDNRSNIERTLFESMRRVVPRLINLIQGIESVNASSSIPHPHHKLSDPRTELHSHTHTHTRSQSPALIPLISLQMGLQRIDEFYQS</sequence>
<dbReference type="Proteomes" id="UP000772434">
    <property type="component" value="Unassembled WGS sequence"/>
</dbReference>